<sequence>MQVLTTIGLATLLAACGGGGGPDLDVGGGGGGSTFKPTVYTSEGRALNSCSLDPVCSNNPLAPFFAGVSQAPAAGATLSGVVRLEVRGNDLYNVELLPADSYLPRYGIFNISGDRTLAWLDLDTTRLPNGAVNMRISAFNAPAGQPAAEIVAMPARSWNISNSGAPSSSFAASVTAAPADGASVSGTTRLEIRGSGIANAELLPASGYSPRLGVFNVSADRTMAWLDFDSRSVPDGATGVRIAAYNVQAGQPGATEIIAMPARTWNIGNGSAPAPSTFTATATMAPAHGAVVSGTTRLEVRGTNLRNVELLPASGYLPRYGVFSISADRTFAWLDFDSSALPNGTLNARISAFNAPAGEPASEIVAMPARQWELRH</sequence>
<dbReference type="EMBL" id="BPMK01000002">
    <property type="protein sequence ID" value="GIZ50418.1"/>
    <property type="molecule type" value="Genomic_DNA"/>
</dbReference>
<dbReference type="Proteomes" id="UP000887222">
    <property type="component" value="Unassembled WGS sequence"/>
</dbReference>
<organism evidence="1 2">
    <name type="scientific">Noviherbaspirillum aridicola</name>
    <dbReference type="NCBI Taxonomy" id="2849687"/>
    <lineage>
        <taxon>Bacteria</taxon>
        <taxon>Pseudomonadati</taxon>
        <taxon>Pseudomonadota</taxon>
        <taxon>Betaproteobacteria</taxon>
        <taxon>Burkholderiales</taxon>
        <taxon>Oxalobacteraceae</taxon>
        <taxon>Noviherbaspirillum</taxon>
    </lineage>
</organism>
<protein>
    <submittedName>
        <fullName evidence="1">Uncharacterized protein</fullName>
    </submittedName>
</protein>
<proteinExistence type="predicted"/>
<name>A0ABQ4PZU0_9BURK</name>
<reference evidence="1 2" key="1">
    <citation type="journal article" date="2022" name="Int. J. Syst. Evol. Microbiol.">
        <title>Noviherbaspirillum aridicola sp. nov., isolated from an arid soil in Pakistan.</title>
        <authorList>
            <person name="Khan I.U."/>
            <person name="Saqib M."/>
            <person name="Amin A."/>
            <person name="Hussain F."/>
            <person name="Li L."/>
            <person name="Liu Y.H."/>
            <person name="Fang B.Z."/>
            <person name="Ahmed I."/>
            <person name="Li W.J."/>
        </authorList>
    </citation>
    <scope>NUCLEOTIDE SEQUENCE [LARGE SCALE GENOMIC DNA]</scope>
    <source>
        <strain evidence="1 2">NCCP-691</strain>
    </source>
</reference>
<accession>A0ABQ4PZU0</accession>
<keyword evidence="2" id="KW-1185">Reference proteome</keyword>
<comment type="caution">
    <text evidence="1">The sequence shown here is derived from an EMBL/GenBank/DDBJ whole genome shotgun (WGS) entry which is preliminary data.</text>
</comment>
<evidence type="ECO:0000313" key="2">
    <source>
        <dbReference type="Proteomes" id="UP000887222"/>
    </source>
</evidence>
<gene>
    <name evidence="1" type="ORF">NCCP691_04320</name>
</gene>
<evidence type="ECO:0000313" key="1">
    <source>
        <dbReference type="EMBL" id="GIZ50418.1"/>
    </source>
</evidence>